<proteinExistence type="predicted"/>
<evidence type="ECO:0000313" key="2">
    <source>
        <dbReference type="EMBL" id="KWU51507.1"/>
    </source>
</evidence>
<dbReference type="OrthoDB" id="4146344at2"/>
<dbReference type="Pfam" id="PF09836">
    <property type="entry name" value="DUF2063"/>
    <property type="match status" value="1"/>
</dbReference>
<reference evidence="3" key="1">
    <citation type="submission" date="2016-01" db="EMBL/GenBank/DDBJ databases">
        <authorList>
            <person name="Gamez R.M."/>
            <person name="Rodriguez F."/>
            <person name="Bernal J.F."/>
            <person name="Agarwala R."/>
            <person name="Landsman D."/>
            <person name="Marino-Ramirez L."/>
        </authorList>
    </citation>
    <scope>NUCLEOTIDE SEQUENCE [LARGE SCALE GENOMIC DNA]</scope>
    <source>
        <strain evidence="3">Ps006</strain>
    </source>
</reference>
<sequence length="258" mass="27914">MSQHNAFTQALLSPDRACPDGLFSSNGADPAGRFVVYRNNVHSSLINALVAAYPVTLQLVGEAFFRAMAGLFVQACPPTSPLISEYGSAFAAFIEDFEPAASVPYLADVARLERLRVRAYHAADATPMDRQAILLALQAETELGSLRLQLHPSLATLDSAYAVVGIWSAHQCEEAIADFNPWHAQSALVLRQGLSVKVFAIDPGTDAFIHHLNQGVALETAVEHALQVSAEFDPLPCLNLLINHDVITHLHTKQKVSP</sequence>
<evidence type="ECO:0000259" key="1">
    <source>
        <dbReference type="Pfam" id="PF09836"/>
    </source>
</evidence>
<accession>A0A0X7K718</accession>
<evidence type="ECO:0000313" key="3">
    <source>
        <dbReference type="Proteomes" id="UP000067111"/>
    </source>
</evidence>
<dbReference type="InterPro" id="IPR018640">
    <property type="entry name" value="DUF2063"/>
</dbReference>
<protein>
    <recommendedName>
        <fullName evidence="1">Putative DNA-binding domain-containing protein</fullName>
    </recommendedName>
</protein>
<comment type="caution">
    <text evidence="2">The sequence shown here is derived from an EMBL/GenBank/DDBJ whole genome shotgun (WGS) entry which is preliminary data.</text>
</comment>
<gene>
    <name evidence="2" type="ORF">AWV77_08385</name>
</gene>
<name>A0A0X7K718_9PSED</name>
<dbReference type="Gene3D" id="1.10.150.690">
    <property type="entry name" value="DUF2063"/>
    <property type="match status" value="1"/>
</dbReference>
<dbReference type="EMBL" id="LRMR01000007">
    <property type="protein sequence ID" value="KWU51507.1"/>
    <property type="molecule type" value="Genomic_DNA"/>
</dbReference>
<organism evidence="2 3">
    <name type="scientific">Pseudomonas palleroniana</name>
    <dbReference type="NCBI Taxonomy" id="191390"/>
    <lineage>
        <taxon>Bacteria</taxon>
        <taxon>Pseudomonadati</taxon>
        <taxon>Pseudomonadota</taxon>
        <taxon>Gammaproteobacteria</taxon>
        <taxon>Pseudomonadales</taxon>
        <taxon>Pseudomonadaceae</taxon>
        <taxon>Pseudomonas</taxon>
    </lineage>
</organism>
<dbReference type="Proteomes" id="UP000067111">
    <property type="component" value="Unassembled WGS sequence"/>
</dbReference>
<feature type="domain" description="Putative DNA-binding" evidence="1">
    <location>
        <begin position="5"/>
        <end position="94"/>
    </location>
</feature>
<dbReference type="RefSeq" id="WP_060753806.1">
    <property type="nucleotide sequence ID" value="NZ_LRMR01000007.1"/>
</dbReference>
<dbReference type="InterPro" id="IPR044922">
    <property type="entry name" value="DUF2063_N_sf"/>
</dbReference>
<dbReference type="AlphaFoldDB" id="A0A0X7K718"/>